<dbReference type="SUPFAM" id="SSF57850">
    <property type="entry name" value="RING/U-box"/>
    <property type="match status" value="3"/>
</dbReference>
<proteinExistence type="predicted"/>
<evidence type="ECO:0000256" key="12">
    <source>
        <dbReference type="SAM" id="Phobius"/>
    </source>
</evidence>
<comment type="pathway">
    <text evidence="2">Protein modification; protein ubiquitination.</text>
</comment>
<dbReference type="InterPro" id="IPR013083">
    <property type="entry name" value="Znf_RING/FYVE/PHD"/>
</dbReference>
<dbReference type="InterPro" id="IPR054694">
    <property type="entry name" value="Parkin-like_IBR"/>
</dbReference>
<evidence type="ECO:0000256" key="8">
    <source>
        <dbReference type="ARBA" id="ARBA00022786"/>
    </source>
</evidence>
<sequence length="561" mass="62658">MLSNFPSGNKDSRTGLWFKSIFPDSHSQVKKCNELTSFSENEIECPVCLMPTEDPLQLNSCGHFACSVCWRNFISSQIENFALAHLTCVACSELLQPSTVIHLLSAVADRHESSNSSVKENQYARSLARYEEFLLQQVMSREPEARWCPRGCGYGLIAHSFQACPQIVCLHPTCEGRSFCFKCKRPWSTDIKNGSSSDQNNIVHICPVEQGIRSNTLDGLRAFFGIRRFGRQISGQNSAANDPQQKVPDTVLPIDLSTSAPKKERRSRVSRFFPTSGDYSSDTRLSMEELFPDADLENTNNVARASEKKRPVSNSDMDNSSESAPKTNKQRSVDSDGQGSLVKPCPKCKTLIQKLNDGSCNSMVCSICNYEFCWLCLREITATHYLNFSGCTVLGRSRWSKLRRFVAVCGIMLGTPIILPLTIVIALPALSIGFTVSITRPINRMFLSKSKHLRRFVVFLVVIAGLILFPILTALTFGLLIPIVLGYVYLYLPISLLRSLIRDESEIISESTELEKLQPVAQTFVDEFEMKNDVKLNDGNLTESKIIIVNEAISVESDQIP</sequence>
<dbReference type="EMBL" id="JALJAT010000002">
    <property type="protein sequence ID" value="KAK4474063.1"/>
    <property type="molecule type" value="Genomic_DNA"/>
</dbReference>
<dbReference type="Pfam" id="PF01485">
    <property type="entry name" value="IBR"/>
    <property type="match status" value="1"/>
</dbReference>
<feature type="transmembrane region" description="Helical" evidence="12">
    <location>
        <begin position="479"/>
        <end position="501"/>
    </location>
</feature>
<evidence type="ECO:0000259" key="13">
    <source>
        <dbReference type="PROSITE" id="PS50089"/>
    </source>
</evidence>
<dbReference type="PROSITE" id="PS50089">
    <property type="entry name" value="ZF_RING_2"/>
    <property type="match status" value="1"/>
</dbReference>
<keyword evidence="8" id="KW-0833">Ubl conjugation pathway</keyword>
<accession>A0AAE1ZHG3</accession>
<evidence type="ECO:0000256" key="3">
    <source>
        <dbReference type="ARBA" id="ARBA00012251"/>
    </source>
</evidence>
<evidence type="ECO:0000256" key="11">
    <source>
        <dbReference type="SAM" id="MobiDB-lite"/>
    </source>
</evidence>
<dbReference type="CDD" id="cd20338">
    <property type="entry name" value="BRcat_RBR_RNF19"/>
    <property type="match status" value="1"/>
</dbReference>
<dbReference type="EC" id="2.3.2.31" evidence="3"/>
<dbReference type="Gene3D" id="1.20.120.1750">
    <property type="match status" value="1"/>
</dbReference>
<dbReference type="AlphaFoldDB" id="A0AAE1ZHG3"/>
<dbReference type="GO" id="GO:0061630">
    <property type="term" value="F:ubiquitin protein ligase activity"/>
    <property type="evidence" value="ECO:0007669"/>
    <property type="project" value="UniProtKB-EC"/>
</dbReference>
<feature type="domain" description="RING-type" evidence="14">
    <location>
        <begin position="41"/>
        <end position="395"/>
    </location>
</feature>
<keyword evidence="6" id="KW-0677">Repeat</keyword>
<evidence type="ECO:0000256" key="1">
    <source>
        <dbReference type="ARBA" id="ARBA00001798"/>
    </source>
</evidence>
<keyword evidence="12" id="KW-0472">Membrane</keyword>
<evidence type="ECO:0000256" key="4">
    <source>
        <dbReference type="ARBA" id="ARBA00022679"/>
    </source>
</evidence>
<dbReference type="PANTHER" id="PTHR11685">
    <property type="entry name" value="RBR FAMILY RING FINGER AND IBR DOMAIN-CONTAINING"/>
    <property type="match status" value="1"/>
</dbReference>
<keyword evidence="4" id="KW-0808">Transferase</keyword>
<evidence type="ECO:0000313" key="15">
    <source>
        <dbReference type="EMBL" id="KAK4474063.1"/>
    </source>
</evidence>
<evidence type="ECO:0000259" key="14">
    <source>
        <dbReference type="PROSITE" id="PS51873"/>
    </source>
</evidence>
<keyword evidence="16" id="KW-1185">Reference proteome</keyword>
<dbReference type="InterPro" id="IPR031127">
    <property type="entry name" value="E3_UB_ligase_RBR"/>
</dbReference>
<feature type="region of interest" description="Disordered" evidence="11">
    <location>
        <begin position="235"/>
        <end position="341"/>
    </location>
</feature>
<name>A0AAE1ZHG3_SCHME</name>
<evidence type="ECO:0000256" key="2">
    <source>
        <dbReference type="ARBA" id="ARBA00004906"/>
    </source>
</evidence>
<dbReference type="PROSITE" id="PS51873">
    <property type="entry name" value="TRIAD"/>
    <property type="match status" value="1"/>
</dbReference>
<keyword evidence="9" id="KW-0862">Zinc</keyword>
<dbReference type="GO" id="GO:0008270">
    <property type="term" value="F:zinc ion binding"/>
    <property type="evidence" value="ECO:0007669"/>
    <property type="project" value="UniProtKB-KW"/>
</dbReference>
<dbReference type="InterPro" id="IPR044066">
    <property type="entry name" value="TRIAD_supradom"/>
</dbReference>
<comment type="catalytic activity">
    <reaction evidence="1">
        <text>[E2 ubiquitin-conjugating enzyme]-S-ubiquitinyl-L-cysteine + [acceptor protein]-L-lysine = [E2 ubiquitin-conjugating enzyme]-L-cysteine + [acceptor protein]-N(6)-ubiquitinyl-L-lysine.</text>
        <dbReference type="EC" id="2.3.2.31"/>
    </reaction>
</comment>
<evidence type="ECO:0000256" key="7">
    <source>
        <dbReference type="ARBA" id="ARBA00022771"/>
    </source>
</evidence>
<evidence type="ECO:0000256" key="9">
    <source>
        <dbReference type="ARBA" id="ARBA00022833"/>
    </source>
</evidence>
<evidence type="ECO:0000256" key="5">
    <source>
        <dbReference type="ARBA" id="ARBA00022723"/>
    </source>
</evidence>
<evidence type="ECO:0000256" key="10">
    <source>
        <dbReference type="PROSITE-ProRule" id="PRU00175"/>
    </source>
</evidence>
<dbReference type="InterPro" id="IPR002867">
    <property type="entry name" value="IBR_dom"/>
</dbReference>
<protein>
    <recommendedName>
        <fullName evidence="3">RBR-type E3 ubiquitin transferase</fullName>
        <ecNumber evidence="3">2.3.2.31</ecNumber>
    </recommendedName>
</protein>
<dbReference type="SMART" id="SM00647">
    <property type="entry name" value="IBR"/>
    <property type="match status" value="2"/>
</dbReference>
<evidence type="ECO:0000256" key="6">
    <source>
        <dbReference type="ARBA" id="ARBA00022737"/>
    </source>
</evidence>
<keyword evidence="7 10" id="KW-0863">Zinc-finger</keyword>
<dbReference type="Gene3D" id="3.30.40.10">
    <property type="entry name" value="Zinc/RING finger domain, C3HC4 (zinc finger)"/>
    <property type="match status" value="1"/>
</dbReference>
<dbReference type="InterPro" id="IPR001841">
    <property type="entry name" value="Znf_RING"/>
</dbReference>
<feature type="domain" description="RING-type" evidence="13">
    <location>
        <begin position="45"/>
        <end position="92"/>
    </location>
</feature>
<organism evidence="15 16">
    <name type="scientific">Schistosoma mekongi</name>
    <name type="common">Parasitic worm</name>
    <dbReference type="NCBI Taxonomy" id="38744"/>
    <lineage>
        <taxon>Eukaryota</taxon>
        <taxon>Metazoa</taxon>
        <taxon>Spiralia</taxon>
        <taxon>Lophotrochozoa</taxon>
        <taxon>Platyhelminthes</taxon>
        <taxon>Trematoda</taxon>
        <taxon>Digenea</taxon>
        <taxon>Strigeidida</taxon>
        <taxon>Schistosomatoidea</taxon>
        <taxon>Schistosomatidae</taxon>
        <taxon>Schistosoma</taxon>
    </lineage>
</organism>
<dbReference type="InterPro" id="IPR018957">
    <property type="entry name" value="Znf_C3HC4_RING-type"/>
</dbReference>
<dbReference type="CDD" id="cd20355">
    <property type="entry name" value="Rcat_RBR_RNF19"/>
    <property type="match status" value="1"/>
</dbReference>
<gene>
    <name evidence="15" type="ORF">MN116_003373</name>
</gene>
<feature type="transmembrane region" description="Helical" evidence="12">
    <location>
        <begin position="456"/>
        <end position="473"/>
    </location>
</feature>
<reference evidence="15" key="2">
    <citation type="journal article" date="2023" name="Infect Dis Poverty">
        <title>Chromosome-scale genome of the human blood fluke Schistosoma mekongi and its implications for public health.</title>
        <authorList>
            <person name="Zhou M."/>
            <person name="Xu L."/>
            <person name="Xu D."/>
            <person name="Chen W."/>
            <person name="Khan J."/>
            <person name="Hu Y."/>
            <person name="Huang H."/>
            <person name="Wei H."/>
            <person name="Zhang Y."/>
            <person name="Chusongsang P."/>
            <person name="Tanasarnprasert K."/>
            <person name="Hu X."/>
            <person name="Limpanont Y."/>
            <person name="Lv Z."/>
        </authorList>
    </citation>
    <scope>NUCLEOTIDE SEQUENCE</scope>
    <source>
        <strain evidence="15">LV_2022a</strain>
    </source>
</reference>
<dbReference type="Pfam" id="PF22605">
    <property type="entry name" value="IBR_2"/>
    <property type="match status" value="1"/>
</dbReference>
<evidence type="ECO:0000313" key="16">
    <source>
        <dbReference type="Proteomes" id="UP001292079"/>
    </source>
</evidence>
<dbReference type="Pfam" id="PF00097">
    <property type="entry name" value="zf-C3HC4"/>
    <property type="match status" value="1"/>
</dbReference>
<feature type="compositionally biased region" description="Polar residues" evidence="11">
    <location>
        <begin position="235"/>
        <end position="244"/>
    </location>
</feature>
<dbReference type="Proteomes" id="UP001292079">
    <property type="component" value="Unassembled WGS sequence"/>
</dbReference>
<reference evidence="15" key="1">
    <citation type="submission" date="2022-04" db="EMBL/GenBank/DDBJ databases">
        <authorList>
            <person name="Xu L."/>
            <person name="Lv Z."/>
        </authorList>
    </citation>
    <scope>NUCLEOTIDE SEQUENCE</scope>
    <source>
        <strain evidence="15">LV_2022a</strain>
    </source>
</reference>
<feature type="compositionally biased region" description="Polar residues" evidence="11">
    <location>
        <begin position="312"/>
        <end position="327"/>
    </location>
</feature>
<keyword evidence="5" id="KW-0479">Metal-binding</keyword>
<keyword evidence="12" id="KW-0812">Transmembrane</keyword>
<feature type="transmembrane region" description="Helical" evidence="12">
    <location>
        <begin position="405"/>
        <end position="436"/>
    </location>
</feature>
<dbReference type="GO" id="GO:0016567">
    <property type="term" value="P:protein ubiquitination"/>
    <property type="evidence" value="ECO:0007669"/>
    <property type="project" value="InterPro"/>
</dbReference>
<comment type="caution">
    <text evidence="15">The sequence shown here is derived from an EMBL/GenBank/DDBJ whole genome shotgun (WGS) entry which is preliminary data.</text>
</comment>
<keyword evidence="12" id="KW-1133">Transmembrane helix</keyword>